<dbReference type="PROSITE" id="PS50059">
    <property type="entry name" value="FKBP_PPIASE"/>
    <property type="match status" value="1"/>
</dbReference>
<evidence type="ECO:0000256" key="5">
    <source>
        <dbReference type="PROSITE-ProRule" id="PRU00277"/>
    </source>
</evidence>
<gene>
    <name evidence="8" type="ORF">RIMI_LOCUS2712817</name>
</gene>
<evidence type="ECO:0000256" key="6">
    <source>
        <dbReference type="SAM" id="MobiDB-lite"/>
    </source>
</evidence>
<reference evidence="8" key="1">
    <citation type="submission" date="2023-07" db="EMBL/GenBank/DDBJ databases">
        <authorList>
            <person name="Stuckert A."/>
        </authorList>
    </citation>
    <scope>NUCLEOTIDE SEQUENCE</scope>
</reference>
<evidence type="ECO:0000256" key="2">
    <source>
        <dbReference type="ARBA" id="ARBA00013194"/>
    </source>
</evidence>
<comment type="caution">
    <text evidence="8">The sequence shown here is derived from an EMBL/GenBank/DDBJ whole genome shotgun (WGS) entry which is preliminary data.</text>
</comment>
<keyword evidence="3 5" id="KW-0697">Rotamase</keyword>
<accession>A0ABN9KYF7</accession>
<dbReference type="InterPro" id="IPR046357">
    <property type="entry name" value="PPIase_dom_sf"/>
</dbReference>
<evidence type="ECO:0000259" key="7">
    <source>
        <dbReference type="PROSITE" id="PS50059"/>
    </source>
</evidence>
<feature type="compositionally biased region" description="Basic and acidic residues" evidence="6">
    <location>
        <begin position="19"/>
        <end position="28"/>
    </location>
</feature>
<keyword evidence="4 5" id="KW-0413">Isomerase</keyword>
<name>A0ABN9KYF7_9NEOB</name>
<evidence type="ECO:0000256" key="4">
    <source>
        <dbReference type="ARBA" id="ARBA00023235"/>
    </source>
</evidence>
<comment type="catalytic activity">
    <reaction evidence="1 5">
        <text>[protein]-peptidylproline (omega=180) = [protein]-peptidylproline (omega=0)</text>
        <dbReference type="Rhea" id="RHEA:16237"/>
        <dbReference type="Rhea" id="RHEA-COMP:10747"/>
        <dbReference type="Rhea" id="RHEA-COMP:10748"/>
        <dbReference type="ChEBI" id="CHEBI:83833"/>
        <dbReference type="ChEBI" id="CHEBI:83834"/>
        <dbReference type="EC" id="5.2.1.8"/>
    </reaction>
</comment>
<dbReference type="Pfam" id="PF00254">
    <property type="entry name" value="FKBP_C"/>
    <property type="match status" value="2"/>
</dbReference>
<proteinExistence type="predicted"/>
<evidence type="ECO:0000256" key="3">
    <source>
        <dbReference type="ARBA" id="ARBA00023110"/>
    </source>
</evidence>
<dbReference type="Gene3D" id="3.10.50.40">
    <property type="match status" value="2"/>
</dbReference>
<dbReference type="EMBL" id="CAUEEQ010003880">
    <property type="protein sequence ID" value="CAJ0926209.1"/>
    <property type="molecule type" value="Genomic_DNA"/>
</dbReference>
<dbReference type="InterPro" id="IPR050689">
    <property type="entry name" value="FKBP-type_PPIase"/>
</dbReference>
<dbReference type="PANTHER" id="PTHR10516:SF443">
    <property type="entry name" value="FK506-BINDING PROTEIN 59-RELATED"/>
    <property type="match status" value="1"/>
</dbReference>
<keyword evidence="9" id="KW-1185">Reference proteome</keyword>
<evidence type="ECO:0000313" key="8">
    <source>
        <dbReference type="EMBL" id="CAJ0926209.1"/>
    </source>
</evidence>
<evidence type="ECO:0000313" key="9">
    <source>
        <dbReference type="Proteomes" id="UP001176940"/>
    </source>
</evidence>
<feature type="region of interest" description="Disordered" evidence="6">
    <location>
        <begin position="1"/>
        <end position="28"/>
    </location>
</feature>
<protein>
    <recommendedName>
        <fullName evidence="2 5">peptidylprolyl isomerase</fullName>
        <ecNumber evidence="2 5">5.2.1.8</ecNumber>
    </recommendedName>
</protein>
<dbReference type="Proteomes" id="UP001176940">
    <property type="component" value="Unassembled WGS sequence"/>
</dbReference>
<dbReference type="PANTHER" id="PTHR10516">
    <property type="entry name" value="PEPTIDYL-PROLYL CIS-TRANS ISOMERASE"/>
    <property type="match status" value="1"/>
</dbReference>
<dbReference type="SUPFAM" id="SSF54534">
    <property type="entry name" value="FKBP-like"/>
    <property type="match status" value="2"/>
</dbReference>
<feature type="domain" description="PPIase FKBP-type" evidence="7">
    <location>
        <begin position="1"/>
        <end position="176"/>
    </location>
</feature>
<organism evidence="8 9">
    <name type="scientific">Ranitomeya imitator</name>
    <name type="common">mimic poison frog</name>
    <dbReference type="NCBI Taxonomy" id="111125"/>
    <lineage>
        <taxon>Eukaryota</taxon>
        <taxon>Metazoa</taxon>
        <taxon>Chordata</taxon>
        <taxon>Craniata</taxon>
        <taxon>Vertebrata</taxon>
        <taxon>Euteleostomi</taxon>
        <taxon>Amphibia</taxon>
        <taxon>Batrachia</taxon>
        <taxon>Anura</taxon>
        <taxon>Neobatrachia</taxon>
        <taxon>Hyloidea</taxon>
        <taxon>Dendrobatidae</taxon>
        <taxon>Dendrobatinae</taxon>
        <taxon>Ranitomeya</taxon>
    </lineage>
</organism>
<dbReference type="InterPro" id="IPR001179">
    <property type="entry name" value="PPIase_FKBP_dom"/>
</dbReference>
<sequence length="176" mass="19220">MAIGNLSDSGRGCMLQNGKKFDSSRDRNKPFKFRLGRQEVIKGWDDGIAQELLTHFSHMRLSIVMHQKEPRANRTSILSHNGSEDLILVPNGSQGTVTLSDAAAIPTTIRIAAASLFGRWRAVTQTALQRPTMPMSLGQRAKLTCTPDVAYGATGHPGVIPPNATLLFDVELLKIE</sequence>
<dbReference type="EC" id="5.2.1.8" evidence="2 5"/>
<evidence type="ECO:0000256" key="1">
    <source>
        <dbReference type="ARBA" id="ARBA00000971"/>
    </source>
</evidence>